<organism evidence="2 3">
    <name type="scientific">Psychroflexus halocasei</name>
    <dbReference type="NCBI Taxonomy" id="908615"/>
    <lineage>
        <taxon>Bacteria</taxon>
        <taxon>Pseudomonadati</taxon>
        <taxon>Bacteroidota</taxon>
        <taxon>Flavobacteriia</taxon>
        <taxon>Flavobacteriales</taxon>
        <taxon>Flavobacteriaceae</taxon>
        <taxon>Psychroflexus</taxon>
    </lineage>
</organism>
<accession>A0A1H4DSR2</accession>
<dbReference type="EMBL" id="FNQF01000014">
    <property type="protein sequence ID" value="SEA75450.1"/>
    <property type="molecule type" value="Genomic_DNA"/>
</dbReference>
<keyword evidence="3" id="KW-1185">Reference proteome</keyword>
<evidence type="ECO:0000313" key="2">
    <source>
        <dbReference type="EMBL" id="SEA75450.1"/>
    </source>
</evidence>
<name>A0A1H4DSR2_9FLAO</name>
<gene>
    <name evidence="2" type="ORF">SAMN05421540_11412</name>
</gene>
<keyword evidence="1" id="KW-1133">Transmembrane helix</keyword>
<dbReference type="Proteomes" id="UP000198820">
    <property type="component" value="Unassembled WGS sequence"/>
</dbReference>
<feature type="transmembrane region" description="Helical" evidence="1">
    <location>
        <begin position="105"/>
        <end position="128"/>
    </location>
</feature>
<keyword evidence="1" id="KW-0472">Membrane</keyword>
<sequence length="157" mass="18804">MNSEALLNKKEAFILRFGEEVDDVKRQVHYQSVINMTDALLNIKNKRESDLYKQKIYEYFEEISNYSLPIDQLSSLKLFREYLQEISLYLMSKANFRSTTDFQRAIIWGIIFDLLLFLIFSSIFGYFLPIFTLFFGLKAYSENKTALKENRYFGRRY</sequence>
<protein>
    <submittedName>
        <fullName evidence="2">Uncharacterized protein</fullName>
    </submittedName>
</protein>
<evidence type="ECO:0000313" key="3">
    <source>
        <dbReference type="Proteomes" id="UP000198820"/>
    </source>
</evidence>
<keyword evidence="1" id="KW-0812">Transmembrane</keyword>
<evidence type="ECO:0000256" key="1">
    <source>
        <dbReference type="SAM" id="Phobius"/>
    </source>
</evidence>
<proteinExistence type="predicted"/>
<dbReference type="RefSeq" id="WP_093245866.1">
    <property type="nucleotide sequence ID" value="NZ_FNQF01000014.1"/>
</dbReference>
<dbReference type="AlphaFoldDB" id="A0A1H4DSR2"/>
<reference evidence="2 3" key="1">
    <citation type="submission" date="2016-10" db="EMBL/GenBank/DDBJ databases">
        <authorList>
            <person name="de Groot N.N."/>
        </authorList>
    </citation>
    <scope>NUCLEOTIDE SEQUENCE [LARGE SCALE GENOMIC DNA]</scope>
    <source>
        <strain evidence="2 3">DSM 23581</strain>
    </source>
</reference>